<evidence type="ECO:0000256" key="7">
    <source>
        <dbReference type="ARBA" id="ARBA00023239"/>
    </source>
</evidence>
<feature type="non-terminal residue" evidence="9">
    <location>
        <position position="302"/>
    </location>
</feature>
<dbReference type="GO" id="GO:0005576">
    <property type="term" value="C:extracellular region"/>
    <property type="evidence" value="ECO:0007669"/>
    <property type="project" value="UniProtKB-SubCell"/>
</dbReference>
<dbReference type="GO" id="GO:0008081">
    <property type="term" value="F:phosphoric diester hydrolase activity"/>
    <property type="evidence" value="ECO:0007669"/>
    <property type="project" value="InterPro"/>
</dbReference>
<dbReference type="Proteomes" id="UP000054359">
    <property type="component" value="Unassembled WGS sequence"/>
</dbReference>
<keyword evidence="5" id="KW-0460">Magnesium</keyword>
<dbReference type="InterPro" id="IPR017946">
    <property type="entry name" value="PLC-like_Pdiesterase_TIM-brl"/>
</dbReference>
<keyword evidence="3" id="KW-0964">Secreted</keyword>
<dbReference type="Gene3D" id="3.20.20.190">
    <property type="entry name" value="Phosphatidylinositol (PI) phosphodiesterase"/>
    <property type="match status" value="1"/>
</dbReference>
<evidence type="ECO:0000313" key="10">
    <source>
        <dbReference type="Proteomes" id="UP000054359"/>
    </source>
</evidence>
<evidence type="ECO:0000256" key="4">
    <source>
        <dbReference type="ARBA" id="ARBA00022723"/>
    </source>
</evidence>
<dbReference type="OrthoDB" id="1058301at2759"/>
<evidence type="ECO:0000256" key="1">
    <source>
        <dbReference type="ARBA" id="ARBA00000110"/>
    </source>
</evidence>
<dbReference type="EMBL" id="KK119725">
    <property type="protein sequence ID" value="KFM76547.1"/>
    <property type="molecule type" value="Genomic_DNA"/>
</dbReference>
<evidence type="ECO:0000256" key="8">
    <source>
        <dbReference type="SAM" id="SignalP"/>
    </source>
</evidence>
<dbReference type="OMA" id="MAKHTRI"/>
<comment type="subcellular location">
    <subcellularLocation>
        <location evidence="2">Secreted</location>
    </subcellularLocation>
</comment>
<gene>
    <name evidence="9" type="ORF">X975_06227</name>
</gene>
<keyword evidence="7" id="KW-0456">Lyase</keyword>
<reference evidence="9 10" key="1">
    <citation type="submission" date="2013-11" db="EMBL/GenBank/DDBJ databases">
        <title>Genome sequencing of Stegodyphus mimosarum.</title>
        <authorList>
            <person name="Bechsgaard J."/>
        </authorList>
    </citation>
    <scope>NUCLEOTIDE SEQUENCE [LARGE SCALE GENOMIC DNA]</scope>
</reference>
<keyword evidence="6" id="KW-1015">Disulfide bond</keyword>
<feature type="signal peptide" evidence="8">
    <location>
        <begin position="1"/>
        <end position="26"/>
    </location>
</feature>
<evidence type="ECO:0000313" key="9">
    <source>
        <dbReference type="EMBL" id="KFM76547.1"/>
    </source>
</evidence>
<dbReference type="Pfam" id="PF13653">
    <property type="entry name" value="GDPD_2"/>
    <property type="match status" value="1"/>
</dbReference>
<name>A0A087UGQ8_STEMI</name>
<evidence type="ECO:0000256" key="5">
    <source>
        <dbReference type="ARBA" id="ARBA00022842"/>
    </source>
</evidence>
<dbReference type="GO" id="GO:0016829">
    <property type="term" value="F:lyase activity"/>
    <property type="evidence" value="ECO:0007669"/>
    <property type="project" value="UniProtKB-KW"/>
</dbReference>
<accession>A0A087UGQ8</accession>
<evidence type="ECO:0000256" key="3">
    <source>
        <dbReference type="ARBA" id="ARBA00022525"/>
    </source>
</evidence>
<evidence type="ECO:0000256" key="6">
    <source>
        <dbReference type="ARBA" id="ARBA00023157"/>
    </source>
</evidence>
<comment type="catalytic activity">
    <reaction evidence="1">
        <text>an N-(acyl)-sphingosylphosphoethanolamine = an N-(acyl)-sphingosyl-1,3-cyclic phosphate + ethanolamine</text>
        <dbReference type="Rhea" id="RHEA:60648"/>
        <dbReference type="ChEBI" id="CHEBI:57603"/>
        <dbReference type="ChEBI" id="CHEBI:143891"/>
        <dbReference type="ChEBI" id="CHEBI:143892"/>
    </reaction>
</comment>
<proteinExistence type="predicted"/>
<organism evidence="9 10">
    <name type="scientific">Stegodyphus mimosarum</name>
    <name type="common">African social velvet spider</name>
    <dbReference type="NCBI Taxonomy" id="407821"/>
    <lineage>
        <taxon>Eukaryota</taxon>
        <taxon>Metazoa</taxon>
        <taxon>Ecdysozoa</taxon>
        <taxon>Arthropoda</taxon>
        <taxon>Chelicerata</taxon>
        <taxon>Arachnida</taxon>
        <taxon>Araneae</taxon>
        <taxon>Araneomorphae</taxon>
        <taxon>Entelegynae</taxon>
        <taxon>Eresoidea</taxon>
        <taxon>Eresidae</taxon>
        <taxon>Stegodyphus</taxon>
    </lineage>
</organism>
<evidence type="ECO:0000256" key="2">
    <source>
        <dbReference type="ARBA" id="ARBA00004613"/>
    </source>
</evidence>
<keyword evidence="8" id="KW-0732">Signal</keyword>
<dbReference type="SUPFAM" id="SSF51695">
    <property type="entry name" value="PLC-like phosphodiesterases"/>
    <property type="match status" value="1"/>
</dbReference>
<keyword evidence="4" id="KW-0479">Metal-binding</keyword>
<keyword evidence="10" id="KW-1185">Reference proteome</keyword>
<dbReference type="AlphaFoldDB" id="A0A087UGQ8"/>
<protein>
    <submittedName>
        <fullName evidence="9">Sphingomyelin phosphodiesterase D LrSicTox-alphaIB1</fullName>
    </submittedName>
</protein>
<feature type="chain" id="PRO_5001830558" evidence="8">
    <location>
        <begin position="27"/>
        <end position="302"/>
    </location>
</feature>
<sequence>MAKHTRIVYKTLYVFTVIFASQCLCAERRPFYIIGHMVNSIGQIKHYLDLGANVIEADIQFHPNGSVREVYHGFPCDCFRTCSRSAKLSDYLKYVRKITDPSEPNSYFNKMVMQFFDLKLSGSGNKRISGRDLARHVLDYLWTPDRRRQEVRALIYIDSTQDREAIRGFLEEFKARGEESRLKDVGFDGGSGDLNEIRRMFNELQVQGNIWQGDGKSNCFSPIYPDGRLRRALDIRDSDDSYISKVYHWTIDLKIRMRLSLNLGVDGMITNDPDDLIEVLQESYYRDDFRLATPDDDPFARF</sequence>
<dbReference type="GO" id="GO:0006629">
    <property type="term" value="P:lipid metabolic process"/>
    <property type="evidence" value="ECO:0007669"/>
    <property type="project" value="InterPro"/>
</dbReference>
<dbReference type="GO" id="GO:0046872">
    <property type="term" value="F:metal ion binding"/>
    <property type="evidence" value="ECO:0007669"/>
    <property type="project" value="UniProtKB-KW"/>
</dbReference>